<dbReference type="OrthoDB" id="1931494at2759"/>
<accession>A0A9D5C539</accession>
<feature type="region of interest" description="Disordered" evidence="1">
    <location>
        <begin position="58"/>
        <end position="89"/>
    </location>
</feature>
<reference evidence="2" key="1">
    <citation type="submission" date="2021-03" db="EMBL/GenBank/DDBJ databases">
        <authorList>
            <person name="Li Z."/>
            <person name="Yang C."/>
        </authorList>
    </citation>
    <scope>NUCLEOTIDE SEQUENCE</scope>
    <source>
        <strain evidence="2">Dzin_1.0</strain>
        <tissue evidence="2">Leaf</tissue>
    </source>
</reference>
<dbReference type="Proteomes" id="UP001085076">
    <property type="component" value="Miscellaneous, Linkage group lg08"/>
</dbReference>
<name>A0A9D5C539_9LILI</name>
<gene>
    <name evidence="2" type="ORF">J5N97_027347</name>
</gene>
<comment type="caution">
    <text evidence="2">The sequence shown here is derived from an EMBL/GenBank/DDBJ whole genome shotgun (WGS) entry which is preliminary data.</text>
</comment>
<evidence type="ECO:0000313" key="2">
    <source>
        <dbReference type="EMBL" id="KAJ0966209.1"/>
    </source>
</evidence>
<sequence>MPVTALRGAKAKTNFPHPRPPSLSLDLNLPGHHLFGPPPPPPPTALLLGGFLHYHPAASSAVFSPPDEPPVPRKTLPFDLNEPPPPSSG</sequence>
<organism evidence="2 3">
    <name type="scientific">Dioscorea zingiberensis</name>
    <dbReference type="NCBI Taxonomy" id="325984"/>
    <lineage>
        <taxon>Eukaryota</taxon>
        <taxon>Viridiplantae</taxon>
        <taxon>Streptophyta</taxon>
        <taxon>Embryophyta</taxon>
        <taxon>Tracheophyta</taxon>
        <taxon>Spermatophyta</taxon>
        <taxon>Magnoliopsida</taxon>
        <taxon>Liliopsida</taxon>
        <taxon>Dioscoreales</taxon>
        <taxon>Dioscoreaceae</taxon>
        <taxon>Dioscorea</taxon>
    </lineage>
</organism>
<proteinExistence type="predicted"/>
<keyword evidence="3" id="KW-1185">Reference proteome</keyword>
<dbReference type="AlphaFoldDB" id="A0A9D5C539"/>
<evidence type="ECO:0000313" key="3">
    <source>
        <dbReference type="Proteomes" id="UP001085076"/>
    </source>
</evidence>
<feature type="region of interest" description="Disordered" evidence="1">
    <location>
        <begin position="1"/>
        <end position="24"/>
    </location>
</feature>
<evidence type="ECO:0000256" key="1">
    <source>
        <dbReference type="SAM" id="MobiDB-lite"/>
    </source>
</evidence>
<protein>
    <submittedName>
        <fullName evidence="2">Uncharacterized protein</fullName>
    </submittedName>
</protein>
<reference evidence="2" key="2">
    <citation type="journal article" date="2022" name="Hortic Res">
        <title>The genome of Dioscorea zingiberensis sheds light on the biosynthesis, origin and evolution of the medicinally important diosgenin saponins.</title>
        <authorList>
            <person name="Li Y."/>
            <person name="Tan C."/>
            <person name="Li Z."/>
            <person name="Guo J."/>
            <person name="Li S."/>
            <person name="Chen X."/>
            <person name="Wang C."/>
            <person name="Dai X."/>
            <person name="Yang H."/>
            <person name="Song W."/>
            <person name="Hou L."/>
            <person name="Xu J."/>
            <person name="Tong Z."/>
            <person name="Xu A."/>
            <person name="Yuan X."/>
            <person name="Wang W."/>
            <person name="Yang Q."/>
            <person name="Chen L."/>
            <person name="Sun Z."/>
            <person name="Wang K."/>
            <person name="Pan B."/>
            <person name="Chen J."/>
            <person name="Bao Y."/>
            <person name="Liu F."/>
            <person name="Qi X."/>
            <person name="Gang D.R."/>
            <person name="Wen J."/>
            <person name="Li J."/>
        </authorList>
    </citation>
    <scope>NUCLEOTIDE SEQUENCE</scope>
    <source>
        <strain evidence="2">Dzin_1.0</strain>
    </source>
</reference>
<dbReference type="EMBL" id="JAGGNH010000008">
    <property type="protein sequence ID" value="KAJ0966209.1"/>
    <property type="molecule type" value="Genomic_DNA"/>
</dbReference>